<comment type="caution">
    <text evidence="2">The sequence shown here is derived from an EMBL/GenBank/DDBJ whole genome shotgun (WGS) entry which is preliminary data.</text>
</comment>
<dbReference type="EMBL" id="LIBB01000050">
    <property type="protein sequence ID" value="KRO72725.1"/>
    <property type="molecule type" value="Genomic_DNA"/>
</dbReference>
<evidence type="ECO:0000313" key="2">
    <source>
        <dbReference type="EMBL" id="KRO72725.1"/>
    </source>
</evidence>
<sequence length="59" mass="6600">MFKQSDLFILLAVTISFAVSGFLWFSGQTDEGLFTAVWVPSILCFGIYFKLMASQGRGR</sequence>
<dbReference type="AlphaFoldDB" id="A0A0R2SD01"/>
<organism evidence="2 3">
    <name type="scientific">OM182 bacterium BACL3 MAG-120507-bin80</name>
    <dbReference type="NCBI Taxonomy" id="1655577"/>
    <lineage>
        <taxon>Bacteria</taxon>
        <taxon>Pseudomonadati</taxon>
        <taxon>Pseudomonadota</taxon>
        <taxon>Gammaproteobacteria</taxon>
        <taxon>OMG group</taxon>
        <taxon>OM182 clade</taxon>
    </lineage>
</organism>
<accession>A0A0R2SD01</accession>
<keyword evidence="1" id="KW-0812">Transmembrane</keyword>
<feature type="transmembrane region" description="Helical" evidence="1">
    <location>
        <begin position="32"/>
        <end position="51"/>
    </location>
</feature>
<protein>
    <submittedName>
        <fullName evidence="2">Uncharacterized protein</fullName>
    </submittedName>
</protein>
<evidence type="ECO:0000256" key="1">
    <source>
        <dbReference type="SAM" id="Phobius"/>
    </source>
</evidence>
<name>A0A0R2SD01_9GAMM</name>
<keyword evidence="1" id="KW-1133">Transmembrane helix</keyword>
<keyword evidence="1" id="KW-0472">Membrane</keyword>
<proteinExistence type="predicted"/>
<feature type="transmembrane region" description="Helical" evidence="1">
    <location>
        <begin position="7"/>
        <end position="26"/>
    </location>
</feature>
<gene>
    <name evidence="2" type="ORF">ABR69_08340</name>
</gene>
<evidence type="ECO:0000313" key="3">
    <source>
        <dbReference type="Proteomes" id="UP000051934"/>
    </source>
</evidence>
<dbReference type="Proteomes" id="UP000051934">
    <property type="component" value="Unassembled WGS sequence"/>
</dbReference>
<reference evidence="2 3" key="1">
    <citation type="submission" date="2015-10" db="EMBL/GenBank/DDBJ databases">
        <title>Metagenome-Assembled Genomes uncover a global brackish microbiome.</title>
        <authorList>
            <person name="Hugerth L.W."/>
            <person name="Larsson J."/>
            <person name="Alneberg J."/>
            <person name="Lindh M.V."/>
            <person name="Legrand C."/>
            <person name="Pinhassi J."/>
            <person name="Andersson A.F."/>
        </authorList>
    </citation>
    <scope>NUCLEOTIDE SEQUENCE [LARGE SCALE GENOMIC DNA]</scope>
    <source>
        <strain evidence="2">BACL4 MAG-120507-bin80</strain>
    </source>
</reference>